<evidence type="ECO:0000313" key="2">
    <source>
        <dbReference type="Proteomes" id="UP000595814"/>
    </source>
</evidence>
<dbReference type="Proteomes" id="UP000595814">
    <property type="component" value="Chromosome"/>
</dbReference>
<evidence type="ECO:0000313" key="1">
    <source>
        <dbReference type="EMBL" id="QQK07660.1"/>
    </source>
</evidence>
<keyword evidence="2" id="KW-1185">Reference proteome</keyword>
<reference evidence="1 2" key="1">
    <citation type="journal article" date="2022" name="Int. J. Syst. Evol. Microbiol.">
        <title>Miniphocaeibacter halophilus sp. nov., an ammonium-tolerant acetate-producing bacterium isolated from a biogas system.</title>
        <authorList>
            <person name="Schnurer A."/>
            <person name="Singh A."/>
            <person name="Bi S."/>
            <person name="Qiao W."/>
            <person name="Westerholm M."/>
        </authorList>
    </citation>
    <scope>NUCLEOTIDE SEQUENCE [LARGE SCALE GENOMIC DNA]</scope>
    <source>
        <strain evidence="1 2">AMB_01</strain>
    </source>
</reference>
<name>A0AC61MQ16_9FIRM</name>
<organism evidence="1 2">
    <name type="scientific">Miniphocaeibacter halophilus</name>
    <dbReference type="NCBI Taxonomy" id="2931922"/>
    <lineage>
        <taxon>Bacteria</taxon>
        <taxon>Bacillati</taxon>
        <taxon>Bacillota</taxon>
        <taxon>Tissierellia</taxon>
        <taxon>Tissierellales</taxon>
        <taxon>Peptoniphilaceae</taxon>
        <taxon>Miniphocaeibacter</taxon>
    </lineage>
</organism>
<gene>
    <name evidence="1" type="ORF">JFY71_10265</name>
</gene>
<accession>A0AC61MQ16</accession>
<dbReference type="EMBL" id="CP066744">
    <property type="protein sequence ID" value="QQK07660.1"/>
    <property type="molecule type" value="Genomic_DNA"/>
</dbReference>
<protein>
    <submittedName>
        <fullName evidence="1">Deoxyribonuclease IV</fullName>
    </submittedName>
</protein>
<proteinExistence type="predicted"/>
<sequence length="274" mass="31470">MKIGFHISTTKGFHYAINESIKYKANTFQFFPRNPRGSKARNLENSEISKFNEKINKYNFGPVVCHGSYTMNLASNKDSVINNSIELMKDDFKRIKKLRIGNYVFHPGSHVGQGETVGLDLIIKGLNSILNEAYDFNLCLETMSGKGTELGHNFLQLKYIIDNLNYKKVGVCMDTCHIYSAGYDIKNDFLNVMEEFDKIIGIDKIKILHFNDSKTEFNSHKDRHENIGLGSLGIETFKNFINYEYFSNIPIILETPNDLNGYKKEIELLYSLKE</sequence>